<gene>
    <name evidence="7" type="primary">rnpA</name>
    <name evidence="9" type="ORF">PHACT_09120</name>
</gene>
<dbReference type="HAMAP" id="MF_00227">
    <property type="entry name" value="RNase_P"/>
    <property type="match status" value="1"/>
</dbReference>
<protein>
    <recommendedName>
        <fullName evidence="7 8">Ribonuclease P protein component</fullName>
        <shortName evidence="7">RNase P protein</shortName>
        <shortName evidence="7">RNaseP protein</shortName>
        <ecNumber evidence="7 8">3.1.26.5</ecNumber>
    </recommendedName>
    <alternativeName>
        <fullName evidence="7">Protein C5</fullName>
    </alternativeName>
</protein>
<evidence type="ECO:0000256" key="7">
    <source>
        <dbReference type="HAMAP-Rule" id="MF_00227"/>
    </source>
</evidence>
<dbReference type="EC" id="3.1.26.5" evidence="7 8"/>
<evidence type="ECO:0000256" key="1">
    <source>
        <dbReference type="ARBA" id="ARBA00002663"/>
    </source>
</evidence>
<comment type="function">
    <text evidence="1 7">RNaseP catalyzes the removal of the 5'-leader sequence from pre-tRNA to produce the mature 5'-terminus. It can also cleave other RNA substrates such as 4.5S RNA. The protein component plays an auxiliary but essential role in vivo by binding to the 5'-leader sequence and broadening the substrate specificity of the ribozyme.</text>
</comment>
<dbReference type="GO" id="GO:0000049">
    <property type="term" value="F:tRNA binding"/>
    <property type="evidence" value="ECO:0007669"/>
    <property type="project" value="UniProtKB-UniRule"/>
</dbReference>
<keyword evidence="5 7" id="KW-0378">Hydrolase</keyword>
<dbReference type="Pfam" id="PF00825">
    <property type="entry name" value="Ribonuclease_P"/>
    <property type="match status" value="1"/>
</dbReference>
<dbReference type="AlphaFoldDB" id="A0A1E8CNL0"/>
<dbReference type="InterPro" id="IPR020568">
    <property type="entry name" value="Ribosomal_Su5_D2-typ_SF"/>
</dbReference>
<dbReference type="Gene3D" id="3.30.230.10">
    <property type="match status" value="1"/>
</dbReference>
<evidence type="ECO:0000313" key="9">
    <source>
        <dbReference type="EMBL" id="OFE14049.1"/>
    </source>
</evidence>
<dbReference type="GO" id="GO:0001682">
    <property type="term" value="P:tRNA 5'-leader removal"/>
    <property type="evidence" value="ECO:0007669"/>
    <property type="project" value="UniProtKB-UniRule"/>
</dbReference>
<dbReference type="PANTHER" id="PTHR33992:SF1">
    <property type="entry name" value="RIBONUCLEASE P PROTEIN COMPONENT"/>
    <property type="match status" value="1"/>
</dbReference>
<dbReference type="GO" id="GO:0042781">
    <property type="term" value="F:3'-tRNA processing endoribonuclease activity"/>
    <property type="evidence" value="ECO:0007669"/>
    <property type="project" value="TreeGrafter"/>
</dbReference>
<evidence type="ECO:0000256" key="4">
    <source>
        <dbReference type="ARBA" id="ARBA00022759"/>
    </source>
</evidence>
<evidence type="ECO:0000256" key="5">
    <source>
        <dbReference type="ARBA" id="ARBA00022801"/>
    </source>
</evidence>
<dbReference type="InterPro" id="IPR020539">
    <property type="entry name" value="RNase_P_CS"/>
</dbReference>
<dbReference type="GO" id="GO:0004526">
    <property type="term" value="F:ribonuclease P activity"/>
    <property type="evidence" value="ECO:0007669"/>
    <property type="project" value="UniProtKB-UniRule"/>
</dbReference>
<comment type="caution">
    <text evidence="9">The sequence shown here is derived from an EMBL/GenBank/DDBJ whole genome shotgun (WGS) entry which is preliminary data.</text>
</comment>
<dbReference type="PROSITE" id="PS00648">
    <property type="entry name" value="RIBONUCLEASE_P"/>
    <property type="match status" value="1"/>
</dbReference>
<comment type="subunit">
    <text evidence="7">Consists of a catalytic RNA component (M1 or rnpB) and a protein subunit.</text>
</comment>
<organism evidence="9 10">
    <name type="scientific">Pseudohongiella acticola</name>
    <dbReference type="NCBI Taxonomy" id="1524254"/>
    <lineage>
        <taxon>Bacteria</taxon>
        <taxon>Pseudomonadati</taxon>
        <taxon>Pseudomonadota</taxon>
        <taxon>Gammaproteobacteria</taxon>
        <taxon>Pseudomonadales</taxon>
        <taxon>Pseudohongiellaceae</taxon>
        <taxon>Pseudohongiella</taxon>
    </lineage>
</organism>
<keyword evidence="4 7" id="KW-0255">Endonuclease</keyword>
<proteinExistence type="inferred from homology"/>
<dbReference type="NCBIfam" id="TIGR00188">
    <property type="entry name" value="rnpA"/>
    <property type="match status" value="1"/>
</dbReference>
<dbReference type="OrthoDB" id="9796422at2"/>
<dbReference type="EMBL" id="MASR01000001">
    <property type="protein sequence ID" value="OFE14049.1"/>
    <property type="molecule type" value="Genomic_DNA"/>
</dbReference>
<accession>A0A1E8CNL0</accession>
<sequence>MTSHGFGRNLRLLTAPDYQAVFSQAEFKVSGPQFLILAIRHGNVTPRLGLVIAKKNIRLAVQRNRSKRLIRESFRHHQDLLSGLDIVILARKGLDKLDNAAIVQLLEKLWQDLVRRRDRQVEKEASTQTVNKTTNQTTQ</sequence>
<dbReference type="Proteomes" id="UP000175669">
    <property type="component" value="Unassembled WGS sequence"/>
</dbReference>
<dbReference type="SUPFAM" id="SSF54211">
    <property type="entry name" value="Ribosomal protein S5 domain 2-like"/>
    <property type="match status" value="1"/>
</dbReference>
<keyword evidence="6 7" id="KW-0694">RNA-binding</keyword>
<dbReference type="RefSeq" id="WP_070118267.1">
    <property type="nucleotide sequence ID" value="NZ_CAXATG010000004.1"/>
</dbReference>
<dbReference type="PANTHER" id="PTHR33992">
    <property type="entry name" value="RIBONUCLEASE P PROTEIN COMPONENT"/>
    <property type="match status" value="1"/>
</dbReference>
<dbReference type="GO" id="GO:0030677">
    <property type="term" value="C:ribonuclease P complex"/>
    <property type="evidence" value="ECO:0007669"/>
    <property type="project" value="TreeGrafter"/>
</dbReference>
<comment type="catalytic activity">
    <reaction evidence="7">
        <text>Endonucleolytic cleavage of RNA, removing 5'-extranucleotides from tRNA precursor.</text>
        <dbReference type="EC" id="3.1.26.5"/>
    </reaction>
</comment>
<evidence type="ECO:0000256" key="8">
    <source>
        <dbReference type="NCBIfam" id="TIGR00188"/>
    </source>
</evidence>
<reference evidence="10" key="1">
    <citation type="submission" date="2016-07" db="EMBL/GenBank/DDBJ databases">
        <authorList>
            <person name="Florea S."/>
            <person name="Webb J.S."/>
            <person name="Jaromczyk J."/>
            <person name="Schardl C.L."/>
        </authorList>
    </citation>
    <scope>NUCLEOTIDE SEQUENCE [LARGE SCALE GENOMIC DNA]</scope>
    <source>
        <strain evidence="10">KCTC 42131</strain>
    </source>
</reference>
<name>A0A1E8CNL0_9GAMM</name>
<keyword evidence="10" id="KW-1185">Reference proteome</keyword>
<evidence type="ECO:0000256" key="3">
    <source>
        <dbReference type="ARBA" id="ARBA00022722"/>
    </source>
</evidence>
<dbReference type="STRING" id="1524254.PHACT_09120"/>
<keyword evidence="2 7" id="KW-0819">tRNA processing</keyword>
<comment type="similarity">
    <text evidence="7">Belongs to the RnpA family.</text>
</comment>
<evidence type="ECO:0000256" key="6">
    <source>
        <dbReference type="ARBA" id="ARBA00022884"/>
    </source>
</evidence>
<keyword evidence="3 7" id="KW-0540">Nuclease</keyword>
<dbReference type="InterPro" id="IPR014721">
    <property type="entry name" value="Ribsml_uS5_D2-typ_fold_subgr"/>
</dbReference>
<evidence type="ECO:0000313" key="10">
    <source>
        <dbReference type="Proteomes" id="UP000175669"/>
    </source>
</evidence>
<evidence type="ECO:0000256" key="2">
    <source>
        <dbReference type="ARBA" id="ARBA00022694"/>
    </source>
</evidence>
<dbReference type="InterPro" id="IPR000100">
    <property type="entry name" value="RNase_P"/>
</dbReference>